<organism evidence="1 2">
    <name type="scientific">Neptunicoccus cionae</name>
    <dbReference type="NCBI Taxonomy" id="2035344"/>
    <lineage>
        <taxon>Bacteria</taxon>
        <taxon>Pseudomonadati</taxon>
        <taxon>Pseudomonadota</taxon>
        <taxon>Alphaproteobacteria</taxon>
        <taxon>Rhodobacterales</taxon>
        <taxon>Paracoccaceae</taxon>
        <taxon>Neptunicoccus</taxon>
    </lineage>
</organism>
<evidence type="ECO:0000313" key="1">
    <source>
        <dbReference type="EMBL" id="GGA29766.1"/>
    </source>
</evidence>
<keyword evidence="2" id="KW-1185">Reference proteome</keyword>
<sequence length="288" mass="32653">MVADTISINRGVWGANEPFAVFDAHPGYDLKQRLLPPREHSQFFELAPDELDQFASFAKGLLGAQYPQLGSCARPKPFLKADRVCLKVLNAPWMIDWFAQNTNAHVLPLVRHPGAQAISVLRQNWGFAVEAYGRQLDRIGHHFSEGQRGMITDVLKGDDTWAIAILDYAVLTRLFFTGYTDRIVRYEDIVTDPARFVDEVLIAQFGLSERDRMLATLSRPSHSSRMSLNSVNEAIKAGKTNDILHNWRSKVTPEMLAVGQRILDMFEIETYHFLDDRKADLQPSGKRL</sequence>
<name>A0A916R463_9RHOB</name>
<dbReference type="Proteomes" id="UP000628017">
    <property type="component" value="Unassembled WGS sequence"/>
</dbReference>
<dbReference type="Gene3D" id="3.40.50.300">
    <property type="entry name" value="P-loop containing nucleotide triphosphate hydrolases"/>
    <property type="match status" value="1"/>
</dbReference>
<reference evidence="1" key="2">
    <citation type="submission" date="2020-09" db="EMBL/GenBank/DDBJ databases">
        <authorList>
            <person name="Sun Q."/>
            <person name="Zhou Y."/>
        </authorList>
    </citation>
    <scope>NUCLEOTIDE SEQUENCE</scope>
    <source>
        <strain evidence="1">CGMCC 1.15880</strain>
    </source>
</reference>
<proteinExistence type="predicted"/>
<protein>
    <recommendedName>
        <fullName evidence="3">Sulfotransferase family protein</fullName>
    </recommendedName>
</protein>
<gene>
    <name evidence="1" type="ORF">GCM10011498_33720</name>
</gene>
<reference evidence="1" key="1">
    <citation type="journal article" date="2014" name="Int. J. Syst. Evol. Microbiol.">
        <title>Complete genome sequence of Corynebacterium casei LMG S-19264T (=DSM 44701T), isolated from a smear-ripened cheese.</title>
        <authorList>
            <consortium name="US DOE Joint Genome Institute (JGI-PGF)"/>
            <person name="Walter F."/>
            <person name="Albersmeier A."/>
            <person name="Kalinowski J."/>
            <person name="Ruckert C."/>
        </authorList>
    </citation>
    <scope>NUCLEOTIDE SEQUENCE</scope>
    <source>
        <strain evidence="1">CGMCC 1.15880</strain>
    </source>
</reference>
<accession>A0A916R463</accession>
<comment type="caution">
    <text evidence="1">The sequence shown here is derived from an EMBL/GenBank/DDBJ whole genome shotgun (WGS) entry which is preliminary data.</text>
</comment>
<dbReference type="AlphaFoldDB" id="A0A916R463"/>
<dbReference type="EMBL" id="BMKA01000006">
    <property type="protein sequence ID" value="GGA29766.1"/>
    <property type="molecule type" value="Genomic_DNA"/>
</dbReference>
<dbReference type="SUPFAM" id="SSF52540">
    <property type="entry name" value="P-loop containing nucleoside triphosphate hydrolases"/>
    <property type="match status" value="1"/>
</dbReference>
<dbReference type="InterPro" id="IPR027417">
    <property type="entry name" value="P-loop_NTPase"/>
</dbReference>
<evidence type="ECO:0008006" key="3">
    <source>
        <dbReference type="Google" id="ProtNLM"/>
    </source>
</evidence>
<evidence type="ECO:0000313" key="2">
    <source>
        <dbReference type="Proteomes" id="UP000628017"/>
    </source>
</evidence>